<sequence length="131" mass="15521">MKTQVEFRSDKFPAYEGEEEEINPGLWGRRLAEYLTTKLKEKGIPIEDYFTEDWGYYLPIENKEFRLAICCGHQYGDDNEFLCFTEPRTPKVRKLFKKIDASEQLEKITKAMDEILTSDPDIRDIQWIEAN</sequence>
<reference evidence="3 4" key="1">
    <citation type="submission" date="2020-07" db="EMBL/GenBank/DDBJ databases">
        <authorList>
            <person name="Feng X."/>
        </authorList>
    </citation>
    <scope>NUCLEOTIDE SEQUENCE [LARGE SCALE GENOMIC DNA]</scope>
    <source>
        <strain evidence="3 4">JCM14086</strain>
    </source>
</reference>
<proteinExistence type="predicted"/>
<dbReference type="AlphaFoldDB" id="A0A7X1E324"/>
<dbReference type="EMBL" id="JACHVA010000032">
    <property type="protein sequence ID" value="MBC2600636.1"/>
    <property type="molecule type" value="Genomic_DNA"/>
</dbReference>
<comment type="caution">
    <text evidence="3">The sequence shown here is derived from an EMBL/GenBank/DDBJ whole genome shotgun (WGS) entry which is preliminary data.</text>
</comment>
<dbReference type="EMBL" id="JACHVA010000024">
    <property type="protein sequence ID" value="MBC2600574.1"/>
    <property type="molecule type" value="Genomic_DNA"/>
</dbReference>
<name>A0A7X1E324_9BACT</name>
<evidence type="ECO:0000313" key="2">
    <source>
        <dbReference type="EMBL" id="MBC2600631.1"/>
    </source>
</evidence>
<gene>
    <name evidence="1" type="ORF">H5P30_02135</name>
    <name evidence="2" type="ORF">H5P30_02430</name>
    <name evidence="3" type="ORF">H5P30_02455</name>
</gene>
<evidence type="ECO:0000313" key="3">
    <source>
        <dbReference type="EMBL" id="MBC2600636.1"/>
    </source>
</evidence>
<dbReference type="RefSeq" id="WP_185691322.1">
    <property type="nucleotide sequence ID" value="NZ_JACHVA010000024.1"/>
</dbReference>
<evidence type="ECO:0000313" key="4">
    <source>
        <dbReference type="Proteomes" id="UP000525652"/>
    </source>
</evidence>
<accession>A0A7X1E324</accession>
<dbReference type="EMBL" id="JACHVA010000031">
    <property type="protein sequence ID" value="MBC2600631.1"/>
    <property type="molecule type" value="Genomic_DNA"/>
</dbReference>
<protein>
    <submittedName>
        <fullName evidence="3">Uncharacterized protein</fullName>
    </submittedName>
</protein>
<organism evidence="3 4">
    <name type="scientific">Puniceicoccus vermicola</name>
    <dbReference type="NCBI Taxonomy" id="388746"/>
    <lineage>
        <taxon>Bacteria</taxon>
        <taxon>Pseudomonadati</taxon>
        <taxon>Verrucomicrobiota</taxon>
        <taxon>Opitutia</taxon>
        <taxon>Puniceicoccales</taxon>
        <taxon>Puniceicoccaceae</taxon>
        <taxon>Puniceicoccus</taxon>
    </lineage>
</organism>
<keyword evidence="4" id="KW-1185">Reference proteome</keyword>
<evidence type="ECO:0000313" key="1">
    <source>
        <dbReference type="EMBL" id="MBC2600574.1"/>
    </source>
</evidence>
<dbReference type="Proteomes" id="UP000525652">
    <property type="component" value="Unassembled WGS sequence"/>
</dbReference>